<accession>A0A3G5AAM0</accession>
<dbReference type="EMBL" id="MK072404">
    <property type="protein sequence ID" value="AYV84300.1"/>
    <property type="molecule type" value="Genomic_DNA"/>
</dbReference>
<sequence length="56" mass="6393">MHDFIYCAASLRGFIEGLSLRATLRGFIEGIERVHREVKYLMNVVASHSKIEDSLI</sequence>
<reference evidence="1" key="1">
    <citation type="submission" date="2018-10" db="EMBL/GenBank/DDBJ databases">
        <title>Hidden diversity of soil giant viruses.</title>
        <authorList>
            <person name="Schulz F."/>
            <person name="Alteio L."/>
            <person name="Goudeau D."/>
            <person name="Ryan E.M."/>
            <person name="Malmstrom R.R."/>
            <person name="Blanchard J."/>
            <person name="Woyke T."/>
        </authorList>
    </citation>
    <scope>NUCLEOTIDE SEQUENCE</scope>
    <source>
        <strain evidence="1">HYV1</strain>
    </source>
</reference>
<name>A0A3G5AAM0_9VIRU</name>
<gene>
    <name evidence="1" type="ORF">Hyperionvirus22_1</name>
</gene>
<proteinExistence type="predicted"/>
<evidence type="ECO:0000313" key="1">
    <source>
        <dbReference type="EMBL" id="AYV84300.1"/>
    </source>
</evidence>
<protein>
    <submittedName>
        <fullName evidence="1">Uncharacterized protein</fullName>
    </submittedName>
</protein>
<organism evidence="1">
    <name type="scientific">Hyperionvirus sp</name>
    <dbReference type="NCBI Taxonomy" id="2487770"/>
    <lineage>
        <taxon>Viruses</taxon>
        <taxon>Varidnaviria</taxon>
        <taxon>Bamfordvirae</taxon>
        <taxon>Nucleocytoviricota</taxon>
        <taxon>Megaviricetes</taxon>
        <taxon>Imitervirales</taxon>
        <taxon>Mimiviridae</taxon>
        <taxon>Klosneuvirinae</taxon>
    </lineage>
</organism>